<feature type="transmembrane region" description="Helical" evidence="1">
    <location>
        <begin position="110"/>
        <end position="130"/>
    </location>
</feature>
<name>A0ABV4IAX4_9BURK</name>
<evidence type="ECO:0000313" key="2">
    <source>
        <dbReference type="EMBL" id="MEZ2738059.1"/>
    </source>
</evidence>
<organism evidence="2 3">
    <name type="scientific">Comamonas jiangduensis</name>
    <dbReference type="NCBI Taxonomy" id="1194168"/>
    <lineage>
        <taxon>Bacteria</taxon>
        <taxon>Pseudomonadati</taxon>
        <taxon>Pseudomonadota</taxon>
        <taxon>Betaproteobacteria</taxon>
        <taxon>Burkholderiales</taxon>
        <taxon>Comamonadaceae</taxon>
        <taxon>Comamonas</taxon>
    </lineage>
</organism>
<feature type="transmembrane region" description="Helical" evidence="1">
    <location>
        <begin position="58"/>
        <end position="82"/>
    </location>
</feature>
<dbReference type="RefSeq" id="WP_370890003.1">
    <property type="nucleotide sequence ID" value="NZ_JBGJLR010000001.1"/>
</dbReference>
<feature type="transmembrane region" description="Helical" evidence="1">
    <location>
        <begin position="30"/>
        <end position="46"/>
    </location>
</feature>
<evidence type="ECO:0008006" key="4">
    <source>
        <dbReference type="Google" id="ProtNLM"/>
    </source>
</evidence>
<dbReference type="Proteomes" id="UP001567350">
    <property type="component" value="Unassembled WGS sequence"/>
</dbReference>
<comment type="caution">
    <text evidence="2">The sequence shown here is derived from an EMBL/GenBank/DDBJ whole genome shotgun (WGS) entry which is preliminary data.</text>
</comment>
<accession>A0ABV4IAX4</accession>
<keyword evidence="1" id="KW-0472">Membrane</keyword>
<dbReference type="EMBL" id="JBGJLR010000001">
    <property type="protein sequence ID" value="MEZ2738059.1"/>
    <property type="molecule type" value="Genomic_DNA"/>
</dbReference>
<protein>
    <recommendedName>
        <fullName evidence="4">TM2 domain-containing protein</fullName>
    </recommendedName>
</protein>
<feature type="transmembrane region" description="Helical" evidence="1">
    <location>
        <begin position="7"/>
        <end position="24"/>
    </location>
</feature>
<keyword evidence="1" id="KW-1133">Transmembrane helix</keyword>
<keyword evidence="3" id="KW-1185">Reference proteome</keyword>
<proteinExistence type="predicted"/>
<gene>
    <name evidence="2" type="ORF">ACBP88_01080</name>
</gene>
<evidence type="ECO:0000256" key="1">
    <source>
        <dbReference type="SAM" id="Phobius"/>
    </source>
</evidence>
<reference evidence="2 3" key="1">
    <citation type="submission" date="2024-08" db="EMBL/GenBank/DDBJ databases">
        <authorList>
            <person name="Feng Z."/>
            <person name="Ronholm J."/>
        </authorList>
    </citation>
    <scope>NUCLEOTIDE SEQUENCE [LARGE SCALE GENOMIC DNA]</scope>
    <source>
        <strain evidence="2 3">4-AB0-8</strain>
    </source>
</reference>
<sequence length="148" mass="16191">MKNKTAAAWLAFVGGPLGLHRFYLHGLGDTLGWLLPVPTALGLYGIQRVQQWGQDDQLSWLLIPLLGFTIAACALVAILYGLSSPEKWNARYNPHSADNAAPGQTNWCTIAAIALALMVGAAVLMASLAYSFQHYFEYQIEEARKISQ</sequence>
<keyword evidence="1" id="KW-0812">Transmembrane</keyword>
<evidence type="ECO:0000313" key="3">
    <source>
        <dbReference type="Proteomes" id="UP001567350"/>
    </source>
</evidence>